<dbReference type="Pfam" id="PF09643">
    <property type="entry name" value="YopX"/>
    <property type="match status" value="2"/>
</dbReference>
<dbReference type="InterPro" id="IPR023385">
    <property type="entry name" value="YopX-like_C"/>
</dbReference>
<gene>
    <name evidence="2" type="ORF">TM448A00302_0047</name>
</gene>
<evidence type="ECO:0000313" key="2">
    <source>
        <dbReference type="EMBL" id="QJA46039.1"/>
    </source>
</evidence>
<dbReference type="SUPFAM" id="SSF159006">
    <property type="entry name" value="YopX-like"/>
    <property type="match status" value="1"/>
</dbReference>
<organism evidence="2">
    <name type="scientific">viral metagenome</name>
    <dbReference type="NCBI Taxonomy" id="1070528"/>
    <lineage>
        <taxon>unclassified sequences</taxon>
        <taxon>metagenomes</taxon>
        <taxon>organismal metagenomes</taxon>
    </lineage>
</organism>
<reference evidence="2" key="1">
    <citation type="submission" date="2020-03" db="EMBL/GenBank/DDBJ databases">
        <title>The deep terrestrial virosphere.</title>
        <authorList>
            <person name="Holmfeldt K."/>
            <person name="Nilsson E."/>
            <person name="Simone D."/>
            <person name="Lopez-Fernandez M."/>
            <person name="Wu X."/>
            <person name="de Brujin I."/>
            <person name="Lundin D."/>
            <person name="Andersson A."/>
            <person name="Bertilsson S."/>
            <person name="Dopson M."/>
        </authorList>
    </citation>
    <scope>NUCLEOTIDE SEQUENCE</scope>
    <source>
        <strain evidence="2">TM448A00302</strain>
    </source>
</reference>
<dbReference type="InterPro" id="IPR019096">
    <property type="entry name" value="YopX_protein"/>
</dbReference>
<dbReference type="AlphaFoldDB" id="A0A6H1ZF00"/>
<evidence type="ECO:0000259" key="1">
    <source>
        <dbReference type="Pfam" id="PF09643"/>
    </source>
</evidence>
<name>A0A6H1ZF00_9ZZZZ</name>
<accession>A0A6H1ZF00</accession>
<dbReference type="EMBL" id="MT144001">
    <property type="protein sequence ID" value="QJA46039.1"/>
    <property type="molecule type" value="Genomic_DNA"/>
</dbReference>
<proteinExistence type="predicted"/>
<dbReference type="Gene3D" id="2.30.30.290">
    <property type="entry name" value="YopX-like domains"/>
    <property type="match status" value="1"/>
</dbReference>
<feature type="domain" description="YopX protein" evidence="1">
    <location>
        <begin position="5"/>
        <end position="66"/>
    </location>
</feature>
<sequence length="160" mass="19068">MRDIKFRAWIPQYKKMFQVGNLVIPKGLNEMGDQELCVSESYSITKPHHYIQPVLMQYTGLKDSTKWEQLTIAKQKKWIDSGRTQEEWEGVEIYEGDILKFCYYYDRGQWGENKSFTKVIKWDDLYCGFRPMCGTGEYEMPRRYYEVIGNIYEHGDLLEG</sequence>
<feature type="domain" description="YopX protein" evidence="1">
    <location>
        <begin position="89"/>
        <end position="159"/>
    </location>
</feature>
<protein>
    <submittedName>
        <fullName evidence="2">Putative YopX protein</fullName>
    </submittedName>
</protein>